<name>A0A0X3BNS3_9EURY</name>
<evidence type="ECO:0000259" key="1">
    <source>
        <dbReference type="Pfam" id="PF19810"/>
    </source>
</evidence>
<dbReference type="InterPro" id="IPR046260">
    <property type="entry name" value="HFX_2341-like_N"/>
</dbReference>
<dbReference type="Proteomes" id="UP000069850">
    <property type="component" value="Chromosome 1"/>
</dbReference>
<dbReference type="KEGG" id="mema:MMAB1_2573"/>
<accession>A0A0X3BNS3</accession>
<dbReference type="AlphaFoldDB" id="A0A0X3BNS3"/>
<dbReference type="RefSeq" id="WP_014867882.1">
    <property type="nucleotide sequence ID" value="NZ_JBMHJL010000039.1"/>
</dbReference>
<evidence type="ECO:0000259" key="2">
    <source>
        <dbReference type="Pfam" id="PF22665"/>
    </source>
</evidence>
<evidence type="ECO:0000313" key="4">
    <source>
        <dbReference type="Proteomes" id="UP000069850"/>
    </source>
</evidence>
<evidence type="ECO:0000313" key="3">
    <source>
        <dbReference type="EMBL" id="CVK33786.1"/>
    </source>
</evidence>
<dbReference type="OMA" id="TARERHY"/>
<protein>
    <submittedName>
        <fullName evidence="3">Uncharacterized protein</fullName>
    </submittedName>
</protein>
<feature type="domain" description="DUF6293" evidence="2">
    <location>
        <begin position="157"/>
        <end position="275"/>
    </location>
</feature>
<proteinExistence type="predicted"/>
<dbReference type="InterPro" id="IPR054162">
    <property type="entry name" value="DUF6293_C"/>
</dbReference>
<gene>
    <name evidence="3" type="ORF">MMAB1_2573</name>
</gene>
<dbReference type="OrthoDB" id="142096at2157"/>
<dbReference type="Pfam" id="PF19810">
    <property type="entry name" value="HFX_2341_N"/>
    <property type="match status" value="1"/>
</dbReference>
<sequence length="280" mass="31890">MAGMEKIVHIIPLGHEYDRAVKPFEDSNADRVYILTRWHDPSAALKMVNDQRYYALKVRDALIKKGIDVKCESVNLFDFLEVTKSISKIIVREKTEGNRIRMNMSAAGRLTSVAATLVGMHHDVQVYYVHADGYPDDPGEQKEHGLSVCDSNEITYLTNLKFDMPDPIGVNILAFLCEKGKKVNTRDLLGKLKDLQVEGFQELFYDNIDLVDNDKRKNSQQGVISAKRTLQSRQLMKLNKTILEKLERKGYIKREKIGRSLYVSNTDTGKYVAYLSGLVE</sequence>
<feature type="domain" description="HFX-2341-like N-terminal" evidence="1">
    <location>
        <begin position="8"/>
        <end position="134"/>
    </location>
</feature>
<dbReference type="Pfam" id="PF22665">
    <property type="entry name" value="WHD_DUF6293"/>
    <property type="match status" value="1"/>
</dbReference>
<dbReference type="GeneID" id="13353751"/>
<dbReference type="EMBL" id="LT158599">
    <property type="protein sequence ID" value="CVK33786.1"/>
    <property type="molecule type" value="Genomic_DNA"/>
</dbReference>
<dbReference type="GeneID" id="27138194"/>
<organism evidence="3 4">
    <name type="scientific">Methanoculleus bourgensis</name>
    <dbReference type="NCBI Taxonomy" id="83986"/>
    <lineage>
        <taxon>Archaea</taxon>
        <taxon>Methanobacteriati</taxon>
        <taxon>Methanobacteriota</taxon>
        <taxon>Stenosarchaea group</taxon>
        <taxon>Methanomicrobia</taxon>
        <taxon>Methanomicrobiales</taxon>
        <taxon>Methanomicrobiaceae</taxon>
        <taxon>Methanoculleus</taxon>
    </lineage>
</organism>
<reference evidence="3 4" key="1">
    <citation type="submission" date="2016-01" db="EMBL/GenBank/DDBJ databases">
        <authorList>
            <person name="Manzoor S."/>
        </authorList>
    </citation>
    <scope>NUCLEOTIDE SEQUENCE [LARGE SCALE GENOMIC DNA]</scope>
    <source>
        <strain evidence="3">Methanoculleus sp MAB1</strain>
    </source>
</reference>